<accession>A0A1Z4LXF8</accession>
<keyword evidence="2" id="KW-1185">Reference proteome</keyword>
<evidence type="ECO:0000313" key="2">
    <source>
        <dbReference type="Proteomes" id="UP000218418"/>
    </source>
</evidence>
<gene>
    <name evidence="1" type="ORF">NIES267_53860</name>
</gene>
<dbReference type="EMBL" id="AP018227">
    <property type="protein sequence ID" value="BAY85880.1"/>
    <property type="molecule type" value="Genomic_DNA"/>
</dbReference>
<dbReference type="AlphaFoldDB" id="A0A1Z4LXF8"/>
<name>A0A1Z4LXF8_9CYAN</name>
<dbReference type="Proteomes" id="UP000218418">
    <property type="component" value="Chromosome"/>
</dbReference>
<evidence type="ECO:0000313" key="1">
    <source>
        <dbReference type="EMBL" id="BAY85880.1"/>
    </source>
</evidence>
<protein>
    <submittedName>
        <fullName evidence="1">Uncharacterized protein</fullName>
    </submittedName>
</protein>
<reference evidence="1 2" key="1">
    <citation type="submission" date="2017-06" db="EMBL/GenBank/DDBJ databases">
        <title>Genome sequencing of cyanobaciteial culture collection at National Institute for Environmental Studies (NIES).</title>
        <authorList>
            <person name="Hirose Y."/>
            <person name="Shimura Y."/>
            <person name="Fujisawa T."/>
            <person name="Nakamura Y."/>
            <person name="Kawachi M."/>
        </authorList>
    </citation>
    <scope>NUCLEOTIDE SEQUENCE [LARGE SCALE GENOMIC DNA]</scope>
    <source>
        <strain evidence="1 2">NIES-267</strain>
    </source>
</reference>
<organism evidence="1 2">
    <name type="scientific">Calothrix parasitica NIES-267</name>
    <dbReference type="NCBI Taxonomy" id="1973488"/>
    <lineage>
        <taxon>Bacteria</taxon>
        <taxon>Bacillati</taxon>
        <taxon>Cyanobacteriota</taxon>
        <taxon>Cyanophyceae</taxon>
        <taxon>Nostocales</taxon>
        <taxon>Calotrichaceae</taxon>
        <taxon>Calothrix</taxon>
    </lineage>
</organism>
<proteinExistence type="predicted"/>
<sequence>MHFGSIYLVINEVVQNTEQNSHGKAYSVAIFYFQQIS</sequence>